<gene>
    <name evidence="2" type="ORF">APUTEX25_002849</name>
</gene>
<evidence type="ECO:0000256" key="1">
    <source>
        <dbReference type="SAM" id="MobiDB-lite"/>
    </source>
</evidence>
<protein>
    <submittedName>
        <fullName evidence="2">Uncharacterized protein</fullName>
    </submittedName>
</protein>
<feature type="region of interest" description="Disordered" evidence="1">
    <location>
        <begin position="191"/>
        <end position="212"/>
    </location>
</feature>
<reference evidence="3" key="1">
    <citation type="journal article" date="2018" name="Algal Res.">
        <title>Characterization of plant carbon substrate utilization by Auxenochlorella protothecoides.</title>
        <authorList>
            <person name="Vogler B.W."/>
            <person name="Starkenburg S.R."/>
            <person name="Sudasinghe N."/>
            <person name="Schambach J.Y."/>
            <person name="Rollin J.A."/>
            <person name="Pattathil S."/>
            <person name="Barry A.N."/>
        </authorList>
    </citation>
    <scope>NUCLEOTIDE SEQUENCE [LARGE SCALE GENOMIC DNA]</scope>
    <source>
        <strain evidence="3">UTEX 25</strain>
    </source>
</reference>
<sequence>MRVDPPPPGLFHLAHTADGLEISTDPRGFPAPLRSLQAGAEAMRRARELWGMWRRPAAARGEEDWVDIPLPRLIRRTTLERRLVPARPEALPGEAAAAAAHAKALAKVRSAAQRAAKLAAAAGLDFEPPPGLGQGEMPGAFPKLDVCAVEAAAAAAAAAQATRAAAAAVVGGASPSSPALGRYASEDCAPSLSGVQSSGPGSPRFNGGLASQEHTPLASAGLNQTQFSSADTTLTANYPAYLQASPRERSETGGRAAPQYGDSLAAAPAGDAGPVPVGVDASLFPPGYKFRGPSRRTPPKSWRLKLKDITPALTGAVLSCHGVLGSLPREGLLTVDLGGLDGSLHLSLFDDDQAWQVQLME</sequence>
<evidence type="ECO:0000313" key="3">
    <source>
        <dbReference type="Proteomes" id="UP000279271"/>
    </source>
</evidence>
<accession>A0A3M7L463</accession>
<dbReference type="EMBL" id="QOKY01000135">
    <property type="protein sequence ID" value="RMZ56760.1"/>
    <property type="molecule type" value="Genomic_DNA"/>
</dbReference>
<comment type="caution">
    <text evidence="2">The sequence shown here is derived from an EMBL/GenBank/DDBJ whole genome shotgun (WGS) entry which is preliminary data.</text>
</comment>
<feature type="region of interest" description="Disordered" evidence="1">
    <location>
        <begin position="244"/>
        <end position="271"/>
    </location>
</feature>
<evidence type="ECO:0000313" key="2">
    <source>
        <dbReference type="EMBL" id="RMZ56760.1"/>
    </source>
</evidence>
<organism evidence="2 3">
    <name type="scientific">Auxenochlorella protothecoides</name>
    <name type="common">Green microalga</name>
    <name type="synonym">Chlorella protothecoides</name>
    <dbReference type="NCBI Taxonomy" id="3075"/>
    <lineage>
        <taxon>Eukaryota</taxon>
        <taxon>Viridiplantae</taxon>
        <taxon>Chlorophyta</taxon>
        <taxon>core chlorophytes</taxon>
        <taxon>Trebouxiophyceae</taxon>
        <taxon>Chlorellales</taxon>
        <taxon>Chlorellaceae</taxon>
        <taxon>Auxenochlorella</taxon>
    </lineage>
</organism>
<name>A0A3M7L463_AUXPR</name>
<dbReference type="Proteomes" id="UP000279271">
    <property type="component" value="Unassembled WGS sequence"/>
</dbReference>
<dbReference type="AlphaFoldDB" id="A0A3M7L463"/>
<proteinExistence type="predicted"/>